<dbReference type="InterPro" id="IPR005031">
    <property type="entry name" value="COQ10_START"/>
</dbReference>
<name>A0A840NFU1_9PSEU</name>
<dbReference type="SUPFAM" id="SSF55961">
    <property type="entry name" value="Bet v1-like"/>
    <property type="match status" value="1"/>
</dbReference>
<evidence type="ECO:0000259" key="1">
    <source>
        <dbReference type="Pfam" id="PF03364"/>
    </source>
</evidence>
<proteinExistence type="predicted"/>
<evidence type="ECO:0000313" key="3">
    <source>
        <dbReference type="Proteomes" id="UP000580474"/>
    </source>
</evidence>
<dbReference type="Pfam" id="PF03364">
    <property type="entry name" value="Polyketide_cyc"/>
    <property type="match status" value="1"/>
</dbReference>
<dbReference type="Gene3D" id="3.30.530.20">
    <property type="match status" value="1"/>
</dbReference>
<dbReference type="EMBL" id="JACHIV010000001">
    <property type="protein sequence ID" value="MBB5069851.1"/>
    <property type="molecule type" value="Genomic_DNA"/>
</dbReference>
<dbReference type="RefSeq" id="WP_184479475.1">
    <property type="nucleotide sequence ID" value="NZ_JACHIV010000001.1"/>
</dbReference>
<gene>
    <name evidence="2" type="ORF">BJ969_002939</name>
</gene>
<evidence type="ECO:0000313" key="2">
    <source>
        <dbReference type="EMBL" id="MBB5069851.1"/>
    </source>
</evidence>
<feature type="domain" description="Coenzyme Q-binding protein COQ10 START" evidence="1">
    <location>
        <begin position="10"/>
        <end position="139"/>
    </location>
</feature>
<dbReference type="AlphaFoldDB" id="A0A840NFU1"/>
<dbReference type="InterPro" id="IPR023393">
    <property type="entry name" value="START-like_dom_sf"/>
</dbReference>
<keyword evidence="3" id="KW-1185">Reference proteome</keyword>
<accession>A0A840NFU1</accession>
<organism evidence="2 3">
    <name type="scientific">Saccharopolyspora gloriosae</name>
    <dbReference type="NCBI Taxonomy" id="455344"/>
    <lineage>
        <taxon>Bacteria</taxon>
        <taxon>Bacillati</taxon>
        <taxon>Actinomycetota</taxon>
        <taxon>Actinomycetes</taxon>
        <taxon>Pseudonocardiales</taxon>
        <taxon>Pseudonocardiaceae</taxon>
        <taxon>Saccharopolyspora</taxon>
    </lineage>
</organism>
<sequence length="154" mass="17673">MARTDNSVTVRAPLPLVWDMTNDVESWPELFAEYARSEVLRRDGDTIDFRLTTRPDAEGRSWSWVSRRVLDVHGRTVRARRLETGPFERMDLHWTYQEVEAGTVLRWVQEFTMRADAPFDDAAMTARINAMTRTNMDRIKAVIEKAAGGAAASR</sequence>
<reference evidence="2 3" key="1">
    <citation type="submission" date="2020-08" db="EMBL/GenBank/DDBJ databases">
        <title>Sequencing the genomes of 1000 actinobacteria strains.</title>
        <authorList>
            <person name="Klenk H.-P."/>
        </authorList>
    </citation>
    <scope>NUCLEOTIDE SEQUENCE [LARGE SCALE GENOMIC DNA]</scope>
    <source>
        <strain evidence="2 3">DSM 45582</strain>
    </source>
</reference>
<comment type="caution">
    <text evidence="2">The sequence shown here is derived from an EMBL/GenBank/DDBJ whole genome shotgun (WGS) entry which is preliminary data.</text>
</comment>
<dbReference type="Proteomes" id="UP000580474">
    <property type="component" value="Unassembled WGS sequence"/>
</dbReference>
<protein>
    <submittedName>
        <fullName evidence="2">Ribosome-associated toxin RatA of RatAB toxin-antitoxin module</fullName>
    </submittedName>
</protein>